<proteinExistence type="inferred from homology"/>
<evidence type="ECO:0000259" key="4">
    <source>
        <dbReference type="Pfam" id="PF00535"/>
    </source>
</evidence>
<keyword evidence="6" id="KW-1185">Reference proteome</keyword>
<dbReference type="AlphaFoldDB" id="A0A7W6RE78"/>
<evidence type="ECO:0000313" key="6">
    <source>
        <dbReference type="Proteomes" id="UP000554286"/>
    </source>
</evidence>
<dbReference type="Gene3D" id="3.90.550.10">
    <property type="entry name" value="Spore Coat Polysaccharide Biosynthesis Protein SpsA, Chain A"/>
    <property type="match status" value="1"/>
</dbReference>
<protein>
    <submittedName>
        <fullName evidence="5">GT2 family glycosyltransferase</fullName>
    </submittedName>
</protein>
<dbReference type="GO" id="GO:0016757">
    <property type="term" value="F:glycosyltransferase activity"/>
    <property type="evidence" value="ECO:0007669"/>
    <property type="project" value="UniProtKB-KW"/>
</dbReference>
<dbReference type="RefSeq" id="WP_184045801.1">
    <property type="nucleotide sequence ID" value="NZ_JACIGK010000019.1"/>
</dbReference>
<sequence length="347" mass="36882">MAPSNPDPEVSVLVVSHDSAALATRALDHLAAQTWTAFEVVVVENGPGGAAWARAQAATRPFPVTVLEPGHNLGFAAGNNLAARHARGRWLALLNPDAFPEPGWLAALMAAARRFPSGTAFGSVQVDAADPARLDGIGDCWCPAGLAWRGGYKGDRATLAPATDLGVFGPCAAAALWARTDFEALGGFEDRFFCYGEDVDLALRHRLRGGCCVTVAAAIVRHLGSGTTSRHGAFGIYHDRRNMLWVFTRTTPTAWLLPLLPLHALGHLAMLARAARHGAAGAAWRGLRDGLAGLWGPTGVLAQRRAIQRTRRVPLGTLARALTWNPARLLTRAPKHWPPASEGTAHD</sequence>
<evidence type="ECO:0000256" key="2">
    <source>
        <dbReference type="ARBA" id="ARBA00022676"/>
    </source>
</evidence>
<accession>A0A7W6RE78</accession>
<dbReference type="Proteomes" id="UP000554286">
    <property type="component" value="Unassembled WGS sequence"/>
</dbReference>
<evidence type="ECO:0000313" key="5">
    <source>
        <dbReference type="EMBL" id="MBB4266920.1"/>
    </source>
</evidence>
<dbReference type="EMBL" id="JACIGK010000019">
    <property type="protein sequence ID" value="MBB4266920.1"/>
    <property type="molecule type" value="Genomic_DNA"/>
</dbReference>
<dbReference type="Pfam" id="PF00535">
    <property type="entry name" value="Glycos_transf_2"/>
    <property type="match status" value="1"/>
</dbReference>
<dbReference type="InterPro" id="IPR001173">
    <property type="entry name" value="Glyco_trans_2-like"/>
</dbReference>
<reference evidence="5 6" key="1">
    <citation type="submission" date="2020-08" db="EMBL/GenBank/DDBJ databases">
        <title>Genome sequencing of Purple Non-Sulfur Bacteria from various extreme environments.</title>
        <authorList>
            <person name="Mayer M."/>
        </authorList>
    </citation>
    <scope>NUCLEOTIDE SEQUENCE [LARGE SCALE GENOMIC DNA]</scope>
    <source>
        <strain evidence="5 6">JA131</strain>
    </source>
</reference>
<comment type="similarity">
    <text evidence="1">Belongs to the glycosyltransferase 2 family.</text>
</comment>
<gene>
    <name evidence="5" type="ORF">GGD89_002556</name>
</gene>
<dbReference type="PANTHER" id="PTHR43179:SF12">
    <property type="entry name" value="GALACTOFURANOSYLTRANSFERASE GLFT2"/>
    <property type="match status" value="1"/>
</dbReference>
<keyword evidence="2" id="KW-0328">Glycosyltransferase</keyword>
<comment type="caution">
    <text evidence="5">The sequence shown here is derived from an EMBL/GenBank/DDBJ whole genome shotgun (WGS) entry which is preliminary data.</text>
</comment>
<dbReference type="SUPFAM" id="SSF53448">
    <property type="entry name" value="Nucleotide-diphospho-sugar transferases"/>
    <property type="match status" value="1"/>
</dbReference>
<keyword evidence="3 5" id="KW-0808">Transferase</keyword>
<evidence type="ECO:0000256" key="1">
    <source>
        <dbReference type="ARBA" id="ARBA00006739"/>
    </source>
</evidence>
<evidence type="ECO:0000256" key="3">
    <source>
        <dbReference type="ARBA" id="ARBA00022679"/>
    </source>
</evidence>
<organism evidence="5 6">
    <name type="scientific">Roseospira visakhapatnamensis</name>
    <dbReference type="NCBI Taxonomy" id="390880"/>
    <lineage>
        <taxon>Bacteria</taxon>
        <taxon>Pseudomonadati</taxon>
        <taxon>Pseudomonadota</taxon>
        <taxon>Alphaproteobacteria</taxon>
        <taxon>Rhodospirillales</taxon>
        <taxon>Rhodospirillaceae</taxon>
        <taxon>Roseospira</taxon>
    </lineage>
</organism>
<dbReference type="InterPro" id="IPR029044">
    <property type="entry name" value="Nucleotide-diphossugar_trans"/>
</dbReference>
<dbReference type="PANTHER" id="PTHR43179">
    <property type="entry name" value="RHAMNOSYLTRANSFERASE WBBL"/>
    <property type="match status" value="1"/>
</dbReference>
<name>A0A7W6RE78_9PROT</name>
<feature type="domain" description="Glycosyltransferase 2-like" evidence="4">
    <location>
        <begin position="11"/>
        <end position="126"/>
    </location>
</feature>